<dbReference type="Pfam" id="PF26466">
    <property type="entry name" value="DNA_primase_lrg_N"/>
    <property type="match status" value="1"/>
</dbReference>
<evidence type="ECO:0000256" key="5">
    <source>
        <dbReference type="ARBA" id="ARBA00022723"/>
    </source>
</evidence>
<evidence type="ECO:0000313" key="11">
    <source>
        <dbReference type="Proteomes" id="UP001158576"/>
    </source>
</evidence>
<gene>
    <name evidence="10" type="ORF">OKIOD_LOCUS14663</name>
</gene>
<dbReference type="InterPro" id="IPR007238">
    <property type="entry name" value="DNA_primase_lsu_euk/arc"/>
</dbReference>
<reference evidence="10 11" key="1">
    <citation type="submission" date="2021-04" db="EMBL/GenBank/DDBJ databases">
        <authorList>
            <person name="Bliznina A."/>
        </authorList>
    </citation>
    <scope>NUCLEOTIDE SEQUENCE [LARGE SCALE GENOMIC DNA]</scope>
</reference>
<keyword evidence="5" id="KW-0479">Metal-binding</keyword>
<dbReference type="Gene3D" id="1.20.930.80">
    <property type="match status" value="1"/>
</dbReference>
<dbReference type="Proteomes" id="UP001158576">
    <property type="component" value="Chromosome 2"/>
</dbReference>
<evidence type="ECO:0000256" key="3">
    <source>
        <dbReference type="ARBA" id="ARBA00022515"/>
    </source>
</evidence>
<keyword evidence="6" id="KW-0408">Iron</keyword>
<feature type="region of interest" description="Disordered" evidence="8">
    <location>
        <begin position="346"/>
        <end position="372"/>
    </location>
</feature>
<comment type="cofactor">
    <cofactor evidence="1">
        <name>[4Fe-4S] cluster</name>
        <dbReference type="ChEBI" id="CHEBI:49883"/>
    </cofactor>
</comment>
<evidence type="ECO:0000256" key="2">
    <source>
        <dbReference type="ARBA" id="ARBA00022485"/>
    </source>
</evidence>
<feature type="domain" description="DNA primase large subunit C-terminal" evidence="9">
    <location>
        <begin position="181"/>
        <end position="287"/>
    </location>
</feature>
<accession>A0ABN7T654</accession>
<sequence length="383" mass="44940">MAQQLVREHDGIGIQQLPPEIMESPEIRFPVRVYDWLPQYENIDLEKLKKMTAMRKRALQIVEVAHKECVHSALIRRRLDNCFLRDTEVELIGLDKQIPTKEDRENDIISHWTLRLAYCRHPFLRDWFVNNEIKLFKYRFHALSDSCRGQFIQETMKGIKEVPDEMKTNEFIQTLQECNNIRPNRYGRQQLWAFIREAGMSLQEALEFTFDSMTAYTDPKAEFDYQVKYAYGKVGQQKITAAATCGQKINTIKTIGEHHHCPFNNLADTSHFLPNWGIRREEMPDIESLDESVERMDTSNVPSGEEQPATLWDLVPEEETGYQMRRSTSVQRRAEPVFFRAMRGRLARNRRGSRRNGVGNARTEQPNRQESGKWILNSNFLLN</sequence>
<evidence type="ECO:0000256" key="7">
    <source>
        <dbReference type="ARBA" id="ARBA00023014"/>
    </source>
</evidence>
<keyword evidence="2" id="KW-0004">4Fe-4S</keyword>
<keyword evidence="4" id="KW-0235">DNA replication</keyword>
<evidence type="ECO:0000259" key="9">
    <source>
        <dbReference type="Pfam" id="PF04104"/>
    </source>
</evidence>
<keyword evidence="11" id="KW-1185">Reference proteome</keyword>
<dbReference type="PANTHER" id="PTHR10537">
    <property type="entry name" value="DNA PRIMASE LARGE SUBUNIT"/>
    <property type="match status" value="1"/>
</dbReference>
<evidence type="ECO:0000256" key="8">
    <source>
        <dbReference type="SAM" id="MobiDB-lite"/>
    </source>
</evidence>
<dbReference type="PANTHER" id="PTHR10537:SF3">
    <property type="entry name" value="DNA PRIMASE LARGE SUBUNIT"/>
    <property type="match status" value="1"/>
</dbReference>
<dbReference type="InterPro" id="IPR058560">
    <property type="entry name" value="DNA_primase_C"/>
</dbReference>
<protein>
    <submittedName>
        <fullName evidence="10">Oidioi.mRNA.OKI2018_I69.chr2.g5898.t1.cds</fullName>
    </submittedName>
</protein>
<evidence type="ECO:0000256" key="6">
    <source>
        <dbReference type="ARBA" id="ARBA00023004"/>
    </source>
</evidence>
<proteinExistence type="predicted"/>
<evidence type="ECO:0000256" key="1">
    <source>
        <dbReference type="ARBA" id="ARBA00001966"/>
    </source>
</evidence>
<dbReference type="Pfam" id="PF04104">
    <property type="entry name" value="DNA_primase_lrg"/>
    <property type="match status" value="1"/>
</dbReference>
<evidence type="ECO:0000313" key="10">
    <source>
        <dbReference type="EMBL" id="CAG5111609.1"/>
    </source>
</evidence>
<evidence type="ECO:0000256" key="4">
    <source>
        <dbReference type="ARBA" id="ARBA00022705"/>
    </source>
</evidence>
<organism evidence="10 11">
    <name type="scientific">Oikopleura dioica</name>
    <name type="common">Tunicate</name>
    <dbReference type="NCBI Taxonomy" id="34765"/>
    <lineage>
        <taxon>Eukaryota</taxon>
        <taxon>Metazoa</taxon>
        <taxon>Chordata</taxon>
        <taxon>Tunicata</taxon>
        <taxon>Appendicularia</taxon>
        <taxon>Copelata</taxon>
        <taxon>Oikopleuridae</taxon>
        <taxon>Oikopleura</taxon>
    </lineage>
</organism>
<name>A0ABN7T654_OIKDI</name>
<dbReference type="EMBL" id="OU015567">
    <property type="protein sequence ID" value="CAG5111609.1"/>
    <property type="molecule type" value="Genomic_DNA"/>
</dbReference>
<keyword evidence="7" id="KW-0411">Iron-sulfur</keyword>
<keyword evidence="3" id="KW-0639">Primosome</keyword>